<evidence type="ECO:0000256" key="2">
    <source>
        <dbReference type="ARBA" id="ARBA00007884"/>
    </source>
</evidence>
<dbReference type="EMBL" id="OW240924">
    <property type="protein sequence ID" value="CAH2327685.1"/>
    <property type="molecule type" value="Genomic_DNA"/>
</dbReference>
<evidence type="ECO:0000256" key="5">
    <source>
        <dbReference type="ARBA" id="ARBA00023186"/>
    </source>
</evidence>
<comment type="function">
    <text evidence="6">As part of the MCIA complex, involved in the assembly of the mitochondrial complex I.</text>
</comment>
<dbReference type="InterPro" id="IPR039131">
    <property type="entry name" value="NDUFAF1"/>
</dbReference>
<keyword evidence="4" id="KW-0496">Mitochondrion</keyword>
<comment type="similarity">
    <text evidence="2">Belongs to the CIA30 family.</text>
</comment>
<dbReference type="SUPFAM" id="SSF49785">
    <property type="entry name" value="Galactose-binding domain-like"/>
    <property type="match status" value="1"/>
</dbReference>
<protein>
    <recommendedName>
        <fullName evidence="3">Complex I intermediate-associated protein 30, mitochondrial</fullName>
    </recommendedName>
    <alternativeName>
        <fullName evidence="7">NADH dehydrogenase [ubiquinone] 1 alpha subcomplex assembly factor 1</fullName>
    </alternativeName>
</protein>
<evidence type="ECO:0000313" key="10">
    <source>
        <dbReference type="EMBL" id="CAH2327685.1"/>
    </source>
</evidence>
<comment type="subunit">
    <text evidence="8">Part of the mitochondrial complex I assembly/MCIA complex that comprises at least the core subunits TMEM126B, NDUFAF1, ECSIT and ACAD9 and complement subunits such as COA1 and TMEM186. Interacts with ECSIT. Interacts with ACAD9. At early stages of complex I assembly, it is found in intermediate subcomplexes that contain different subunits including NDUFB6, NDUFA6, NDUFA9, NDUFS3, NDUFS7, ND1, ND2 and ND3. Interacts with TMEM70 and TMEM242.</text>
</comment>
<keyword evidence="11" id="KW-1185">Reference proteome</keyword>
<evidence type="ECO:0000256" key="7">
    <source>
        <dbReference type="ARBA" id="ARBA00031882"/>
    </source>
</evidence>
<organism evidence="10 11">
    <name type="scientific">Pelobates cultripes</name>
    <name type="common">Western spadefoot toad</name>
    <dbReference type="NCBI Taxonomy" id="61616"/>
    <lineage>
        <taxon>Eukaryota</taxon>
        <taxon>Metazoa</taxon>
        <taxon>Chordata</taxon>
        <taxon>Craniata</taxon>
        <taxon>Vertebrata</taxon>
        <taxon>Euteleostomi</taxon>
        <taxon>Amphibia</taxon>
        <taxon>Batrachia</taxon>
        <taxon>Anura</taxon>
        <taxon>Pelobatoidea</taxon>
        <taxon>Pelobatidae</taxon>
        <taxon>Pelobates</taxon>
    </lineage>
</organism>
<dbReference type="AlphaFoldDB" id="A0AAD1TMA3"/>
<feature type="domain" description="NADH:ubiquinone oxidoreductase intermediate-associated protein 30" evidence="9">
    <location>
        <begin position="105"/>
        <end position="261"/>
    </location>
</feature>
<dbReference type="PANTHER" id="PTHR13194:SF18">
    <property type="entry name" value="COMPLEX I INTERMEDIATE-ASSOCIATED PROTEIN 30, MITOCHONDRIAL"/>
    <property type="match status" value="1"/>
</dbReference>
<evidence type="ECO:0000256" key="3">
    <source>
        <dbReference type="ARBA" id="ARBA00020004"/>
    </source>
</evidence>
<dbReference type="PANTHER" id="PTHR13194">
    <property type="entry name" value="COMPLEX I INTERMEDIATE-ASSOCIATED PROTEIN 30"/>
    <property type="match status" value="1"/>
</dbReference>
<dbReference type="Proteomes" id="UP001295444">
    <property type="component" value="Chromosome 13"/>
</dbReference>
<evidence type="ECO:0000256" key="6">
    <source>
        <dbReference type="ARBA" id="ARBA00029396"/>
    </source>
</evidence>
<name>A0AAD1TMA3_PELCU</name>
<sequence>MSSSLKMVHRLNFYSTFPWTKAICLKLLPSSHCHITQHHSSSYRRPGLPPDNKPPWQKIDFNFEKGVQNLKKQFGLLKKEIVDHATGPGGKPLKEALEEQTTVVWEFRSPEDLEKWSVTSDMEIGGKSRTYIKLGKNNQTAFFYGTLNSEVPRDGETRYSGYCALRSKPLMGAFYRKLCYDWSNFNTLHLRVRGDGRPWMVNVIHDTYFTNQKDDLYSYFLYTRGGPYWEDVKIPFSKFFLSSRGRIQDEQYPLLLDKALQIFEYTQTQDEIYGTCSEDLS</sequence>
<dbReference type="Pfam" id="PF08547">
    <property type="entry name" value="CIA30"/>
    <property type="match status" value="1"/>
</dbReference>
<dbReference type="GO" id="GO:0051082">
    <property type="term" value="F:unfolded protein binding"/>
    <property type="evidence" value="ECO:0007669"/>
    <property type="project" value="TreeGrafter"/>
</dbReference>
<comment type="subcellular location">
    <subcellularLocation>
        <location evidence="1">Mitochondrion</location>
    </subcellularLocation>
</comment>
<dbReference type="GO" id="GO:0032981">
    <property type="term" value="P:mitochondrial respiratory chain complex I assembly"/>
    <property type="evidence" value="ECO:0007669"/>
    <property type="project" value="TreeGrafter"/>
</dbReference>
<proteinExistence type="inferred from homology"/>
<keyword evidence="5" id="KW-0143">Chaperone</keyword>
<evidence type="ECO:0000259" key="9">
    <source>
        <dbReference type="Pfam" id="PF08547"/>
    </source>
</evidence>
<accession>A0AAD1TMA3</accession>
<evidence type="ECO:0000313" key="11">
    <source>
        <dbReference type="Proteomes" id="UP001295444"/>
    </source>
</evidence>
<dbReference type="GO" id="GO:0006120">
    <property type="term" value="P:mitochondrial electron transport, NADH to ubiquinone"/>
    <property type="evidence" value="ECO:0007669"/>
    <property type="project" value="TreeGrafter"/>
</dbReference>
<dbReference type="InterPro" id="IPR013857">
    <property type="entry name" value="NADH-UbQ_OxRdtase-assoc_prot30"/>
</dbReference>
<evidence type="ECO:0000256" key="4">
    <source>
        <dbReference type="ARBA" id="ARBA00023128"/>
    </source>
</evidence>
<dbReference type="GO" id="GO:0005739">
    <property type="term" value="C:mitochondrion"/>
    <property type="evidence" value="ECO:0007669"/>
    <property type="project" value="UniProtKB-SubCell"/>
</dbReference>
<dbReference type="InterPro" id="IPR008979">
    <property type="entry name" value="Galactose-bd-like_sf"/>
</dbReference>
<evidence type="ECO:0000256" key="1">
    <source>
        <dbReference type="ARBA" id="ARBA00004173"/>
    </source>
</evidence>
<reference evidence="10" key="1">
    <citation type="submission" date="2022-03" db="EMBL/GenBank/DDBJ databases">
        <authorList>
            <person name="Alioto T."/>
            <person name="Alioto T."/>
            <person name="Gomez Garrido J."/>
        </authorList>
    </citation>
    <scope>NUCLEOTIDE SEQUENCE</scope>
</reference>
<evidence type="ECO:0000256" key="8">
    <source>
        <dbReference type="ARBA" id="ARBA00047124"/>
    </source>
</evidence>
<gene>
    <name evidence="10" type="ORF">PECUL_23A019942</name>
</gene>